<gene>
    <name evidence="3" type="ORF">HK100_006188</name>
</gene>
<dbReference type="Proteomes" id="UP001211907">
    <property type="component" value="Unassembled WGS sequence"/>
</dbReference>
<evidence type="ECO:0008006" key="5">
    <source>
        <dbReference type="Google" id="ProtNLM"/>
    </source>
</evidence>
<evidence type="ECO:0000256" key="1">
    <source>
        <dbReference type="SAM" id="MobiDB-lite"/>
    </source>
</evidence>
<organism evidence="3 4">
    <name type="scientific">Physocladia obscura</name>
    <dbReference type="NCBI Taxonomy" id="109957"/>
    <lineage>
        <taxon>Eukaryota</taxon>
        <taxon>Fungi</taxon>
        <taxon>Fungi incertae sedis</taxon>
        <taxon>Chytridiomycota</taxon>
        <taxon>Chytridiomycota incertae sedis</taxon>
        <taxon>Chytridiomycetes</taxon>
        <taxon>Chytridiales</taxon>
        <taxon>Chytriomycetaceae</taxon>
        <taxon>Physocladia</taxon>
    </lineage>
</organism>
<keyword evidence="2" id="KW-0472">Membrane</keyword>
<dbReference type="EMBL" id="JADGJH010000288">
    <property type="protein sequence ID" value="KAJ3131600.1"/>
    <property type="molecule type" value="Genomic_DNA"/>
</dbReference>
<feature type="transmembrane region" description="Helical" evidence="2">
    <location>
        <begin position="345"/>
        <end position="365"/>
    </location>
</feature>
<reference evidence="3" key="1">
    <citation type="submission" date="2020-05" db="EMBL/GenBank/DDBJ databases">
        <title>Phylogenomic resolution of chytrid fungi.</title>
        <authorList>
            <person name="Stajich J.E."/>
            <person name="Amses K."/>
            <person name="Simmons R."/>
            <person name="Seto K."/>
            <person name="Myers J."/>
            <person name="Bonds A."/>
            <person name="Quandt C.A."/>
            <person name="Barry K."/>
            <person name="Liu P."/>
            <person name="Grigoriev I."/>
            <person name="Longcore J.E."/>
            <person name="James T.Y."/>
        </authorList>
    </citation>
    <scope>NUCLEOTIDE SEQUENCE</scope>
    <source>
        <strain evidence="3">JEL0513</strain>
    </source>
</reference>
<protein>
    <recommendedName>
        <fullName evidence="5">Amino acid transporter transmembrane domain-containing protein</fullName>
    </recommendedName>
</protein>
<feature type="transmembrane region" description="Helical" evidence="2">
    <location>
        <begin position="303"/>
        <end position="324"/>
    </location>
</feature>
<feature type="compositionally biased region" description="Acidic residues" evidence="1">
    <location>
        <begin position="721"/>
        <end position="735"/>
    </location>
</feature>
<feature type="region of interest" description="Disordered" evidence="1">
    <location>
        <begin position="698"/>
        <end position="751"/>
    </location>
</feature>
<feature type="transmembrane region" description="Helical" evidence="2">
    <location>
        <begin position="786"/>
        <end position="808"/>
    </location>
</feature>
<accession>A0AAD5XG79</accession>
<name>A0AAD5XG79_9FUNG</name>
<evidence type="ECO:0000313" key="4">
    <source>
        <dbReference type="Proteomes" id="UP001211907"/>
    </source>
</evidence>
<sequence length="814" mass="87421">MTGSGIPYTPSLFATLGGIPPFILFGLFAVISAFSVLFIVEAMQAMPGASGVCDVNAFCKFNSIFHFPLKINIQYFGPLEHVIGQIFIYGAIQSQAMNNIVLSAQAFDNILVDIFHKSCGVSFAGNGLEFGWTCFVDNNSTTGSPFGSQPMLFTIGYLIVILATIPFCLSTIDDNIVVQIGSLVLTVVVAAEWMVESTFSLDASRVPVAAMSDAIGNLLGSVILNFACTVFVPTFINFKDKSVSVQKVVWTSMAIAIVLYGVLGLFPALAYTGLKVVGFSGNAANIIPIFTGPQGKHVVVNKIFCYLFSIVMLLPAIPVSFIVSQQNIEQNFRPVLAKYSKSGVYLVRFICYVLPFVATIPILTGTALSTFISWTGVIFVSPANFVVPFIIYLKCIHFRRAYNDNRALTLKQTEILKLVHHQSSTIVNYLTDKSESKFQTGVFAQIRRAVTTMGRKTPTPSPIIVTDQPQTSSPTQVPQQLSSTSAAPSFFSSLIRSLGRKDNSLDGSLTPPFLTLPPVTPLSYQPLNSLPNTLSRPSASALQTTLSPPNNQVLSPPNIIIETVPSSPKLLTSPGHSFLTGVSSAVNYNYNDNTNTSIQIGSRLEPTEDVSEFWLHEPVPDPIEEDALSGVSSARTPTMRGMIDGGAIALRTLSRFGTDRLSKRSFGTFSRSSAVAGGGSVGNGNGPSRIDEEAEDNLLRQESGASGSSSNSGSGVKFDGVEDGDNDGNDGDDGLLDVTHMSVKPQRQTTNARNLARHGTVMPINDEFVSTTFRAIPQWIPIPGRMLATGLLVVTTFMSITVIILQILSVSGVS</sequence>
<feature type="region of interest" description="Disordered" evidence="1">
    <location>
        <begin position="535"/>
        <end position="554"/>
    </location>
</feature>
<keyword evidence="4" id="KW-1185">Reference proteome</keyword>
<keyword evidence="2" id="KW-1133">Transmembrane helix</keyword>
<comment type="caution">
    <text evidence="3">The sequence shown here is derived from an EMBL/GenBank/DDBJ whole genome shotgun (WGS) entry which is preliminary data.</text>
</comment>
<feature type="transmembrane region" description="Helical" evidence="2">
    <location>
        <begin position="215"/>
        <end position="236"/>
    </location>
</feature>
<dbReference type="AlphaFoldDB" id="A0AAD5XG79"/>
<feature type="transmembrane region" description="Helical" evidence="2">
    <location>
        <begin position="12"/>
        <end position="40"/>
    </location>
</feature>
<feature type="compositionally biased region" description="Low complexity" evidence="1">
    <location>
        <begin position="468"/>
        <end position="484"/>
    </location>
</feature>
<feature type="transmembrane region" description="Helical" evidence="2">
    <location>
        <begin position="151"/>
        <end position="169"/>
    </location>
</feature>
<feature type="region of interest" description="Disordered" evidence="1">
    <location>
        <begin position="672"/>
        <end position="691"/>
    </location>
</feature>
<feature type="compositionally biased region" description="Gly residues" evidence="1">
    <location>
        <begin position="676"/>
        <end position="685"/>
    </location>
</feature>
<feature type="transmembrane region" description="Helical" evidence="2">
    <location>
        <begin position="371"/>
        <end position="393"/>
    </location>
</feature>
<feature type="compositionally biased region" description="Low complexity" evidence="1">
    <location>
        <begin position="703"/>
        <end position="715"/>
    </location>
</feature>
<dbReference type="PANTHER" id="PTHR16189">
    <property type="entry name" value="TRANSMEMBRANE PROTEIN 104-RELATED"/>
    <property type="match status" value="1"/>
</dbReference>
<evidence type="ECO:0000256" key="2">
    <source>
        <dbReference type="SAM" id="Phobius"/>
    </source>
</evidence>
<feature type="transmembrane region" description="Helical" evidence="2">
    <location>
        <begin position="176"/>
        <end position="195"/>
    </location>
</feature>
<feature type="region of interest" description="Disordered" evidence="1">
    <location>
        <begin position="455"/>
        <end position="484"/>
    </location>
</feature>
<dbReference type="PANTHER" id="PTHR16189:SF3">
    <property type="entry name" value="AMINO ACID TRANSPORTER TRANSMEMBRANE DOMAIN-CONTAINING PROTEIN"/>
    <property type="match status" value="1"/>
</dbReference>
<proteinExistence type="predicted"/>
<feature type="transmembrane region" description="Helical" evidence="2">
    <location>
        <begin position="248"/>
        <end position="270"/>
    </location>
</feature>
<evidence type="ECO:0000313" key="3">
    <source>
        <dbReference type="EMBL" id="KAJ3131600.1"/>
    </source>
</evidence>
<keyword evidence="2" id="KW-0812">Transmembrane</keyword>